<keyword evidence="1" id="KW-0804">Transcription</keyword>
<gene>
    <name evidence="1" type="ORF">FHS57_005980</name>
</gene>
<dbReference type="GO" id="GO:0006352">
    <property type="term" value="P:DNA-templated transcription initiation"/>
    <property type="evidence" value="ECO:0007669"/>
    <property type="project" value="InterPro"/>
</dbReference>
<dbReference type="Gene3D" id="1.10.1740.10">
    <property type="match status" value="1"/>
</dbReference>
<sequence length="198" mass="22854">MSFKRGLSDDDIVDGILAGGRERDKAIEAIYTQNRSFLIKFLSNRSNTKDYVKQPEDIIWESVEALVHNIIEGRYVTQSSASLSAYLTTICKNLWHKFLSQESNREERDDKFAKEIYEDEPDISILLAEKERWDRYLAIFDKAGKHCKQIFTLWLVEGMSGKEMSDILISEGKLKSEQSVRNAKSDCLEKVTSQLMSR</sequence>
<evidence type="ECO:0000313" key="2">
    <source>
        <dbReference type="Proteomes" id="UP000541352"/>
    </source>
</evidence>
<dbReference type="AlphaFoldDB" id="A0A7W6EU15"/>
<dbReference type="RefSeq" id="WP_221225763.1">
    <property type="nucleotide sequence ID" value="NZ_JACIBY010000023.1"/>
</dbReference>
<dbReference type="Proteomes" id="UP000541352">
    <property type="component" value="Unassembled WGS sequence"/>
</dbReference>
<keyword evidence="2" id="KW-1185">Reference proteome</keyword>
<evidence type="ECO:0000313" key="1">
    <source>
        <dbReference type="EMBL" id="MBB3841951.1"/>
    </source>
</evidence>
<dbReference type="SUPFAM" id="SSF88946">
    <property type="entry name" value="Sigma2 domain of RNA polymerase sigma factors"/>
    <property type="match status" value="1"/>
</dbReference>
<dbReference type="GO" id="GO:0000428">
    <property type="term" value="C:DNA-directed RNA polymerase complex"/>
    <property type="evidence" value="ECO:0007669"/>
    <property type="project" value="UniProtKB-KW"/>
</dbReference>
<dbReference type="InterPro" id="IPR013325">
    <property type="entry name" value="RNA_pol_sigma_r2"/>
</dbReference>
<dbReference type="GO" id="GO:0003700">
    <property type="term" value="F:DNA-binding transcription factor activity"/>
    <property type="evidence" value="ECO:0007669"/>
    <property type="project" value="InterPro"/>
</dbReference>
<keyword evidence="1" id="KW-0240">DNA-directed RNA polymerase</keyword>
<reference evidence="1 2" key="1">
    <citation type="submission" date="2020-08" db="EMBL/GenBank/DDBJ databases">
        <title>Genomic Encyclopedia of Type Strains, Phase IV (KMG-IV): sequencing the most valuable type-strain genomes for metagenomic binning, comparative biology and taxonomic classification.</title>
        <authorList>
            <person name="Goeker M."/>
        </authorList>
    </citation>
    <scope>NUCLEOTIDE SEQUENCE [LARGE SCALE GENOMIC DNA]</scope>
    <source>
        <strain evidence="1 2">DSM 17976</strain>
    </source>
</reference>
<protein>
    <submittedName>
        <fullName evidence="1">DNA-directed RNA polymerase specialized sigma24 family protein</fullName>
    </submittedName>
</protein>
<organism evidence="1 2">
    <name type="scientific">Runella defluvii</name>
    <dbReference type="NCBI Taxonomy" id="370973"/>
    <lineage>
        <taxon>Bacteria</taxon>
        <taxon>Pseudomonadati</taxon>
        <taxon>Bacteroidota</taxon>
        <taxon>Cytophagia</taxon>
        <taxon>Cytophagales</taxon>
        <taxon>Spirosomataceae</taxon>
        <taxon>Runella</taxon>
    </lineage>
</organism>
<accession>A0A7W6EU15</accession>
<proteinExistence type="predicted"/>
<name>A0A7W6EU15_9BACT</name>
<comment type="caution">
    <text evidence="1">The sequence shown here is derived from an EMBL/GenBank/DDBJ whole genome shotgun (WGS) entry which is preliminary data.</text>
</comment>
<dbReference type="EMBL" id="JACIBY010000023">
    <property type="protein sequence ID" value="MBB3841951.1"/>
    <property type="molecule type" value="Genomic_DNA"/>
</dbReference>